<comment type="subcellular location">
    <subcellularLocation>
        <location evidence="1">Cell outer membrane</location>
    </subcellularLocation>
</comment>
<dbReference type="GO" id="GO:0009279">
    <property type="term" value="C:cell outer membrane"/>
    <property type="evidence" value="ECO:0007669"/>
    <property type="project" value="UniProtKB-SubCell"/>
</dbReference>
<dbReference type="PROSITE" id="PS51257">
    <property type="entry name" value="PROKAR_LIPOPROTEIN"/>
    <property type="match status" value="1"/>
</dbReference>
<evidence type="ECO:0000256" key="4">
    <source>
        <dbReference type="SAM" id="SignalP"/>
    </source>
</evidence>
<feature type="chain" id="PRO_5042961419" evidence="4">
    <location>
        <begin position="25"/>
        <end position="187"/>
    </location>
</feature>
<feature type="signal peptide" evidence="4">
    <location>
        <begin position="1"/>
        <end position="24"/>
    </location>
</feature>
<keyword evidence="7" id="KW-1185">Reference proteome</keyword>
<evidence type="ECO:0000313" key="7">
    <source>
        <dbReference type="Proteomes" id="UP000243518"/>
    </source>
</evidence>
<keyword evidence="4" id="KW-0732">Signal</keyword>
<dbReference type="InterPro" id="IPR006664">
    <property type="entry name" value="OMP_bac"/>
</dbReference>
<dbReference type="InterPro" id="IPR050330">
    <property type="entry name" value="Bact_OuterMem_StrucFunc"/>
</dbReference>
<evidence type="ECO:0000256" key="3">
    <source>
        <dbReference type="PROSITE-ProRule" id="PRU00473"/>
    </source>
</evidence>
<dbReference type="PANTHER" id="PTHR30329:SF20">
    <property type="entry name" value="EXPORTED PROTEIN"/>
    <property type="match status" value="1"/>
</dbReference>
<comment type="caution">
    <text evidence="6">The sequence shown here is derived from an EMBL/GenBank/DDBJ whole genome shotgun (WGS) entry which is preliminary data.</text>
</comment>
<evidence type="ECO:0000259" key="5">
    <source>
        <dbReference type="PROSITE" id="PS51123"/>
    </source>
</evidence>
<feature type="domain" description="OmpA-like" evidence="5">
    <location>
        <begin position="61"/>
        <end position="178"/>
    </location>
</feature>
<dbReference type="Pfam" id="PF00691">
    <property type="entry name" value="OmpA"/>
    <property type="match status" value="1"/>
</dbReference>
<reference evidence="6 7" key="1">
    <citation type="submission" date="2016-10" db="EMBL/GenBank/DDBJ databases">
        <authorList>
            <person name="Varghese N."/>
            <person name="Submissions S."/>
        </authorList>
    </citation>
    <scope>NUCLEOTIDE SEQUENCE [LARGE SCALE GENOMIC DNA]</scope>
    <source>
        <strain evidence="6 7">CECT 8317</strain>
    </source>
</reference>
<evidence type="ECO:0000313" key="6">
    <source>
        <dbReference type="EMBL" id="SEF58721.1"/>
    </source>
</evidence>
<dbReference type="Gene3D" id="3.30.1330.60">
    <property type="entry name" value="OmpA-like domain"/>
    <property type="match status" value="1"/>
</dbReference>
<protein>
    <submittedName>
        <fullName evidence="6">Outer membrane protein OmpA</fullName>
    </submittedName>
</protein>
<dbReference type="Proteomes" id="UP000243518">
    <property type="component" value="Unassembled WGS sequence"/>
</dbReference>
<dbReference type="EMBL" id="FNVE01000001">
    <property type="protein sequence ID" value="SEF58721.1"/>
    <property type="molecule type" value="Genomic_DNA"/>
</dbReference>
<dbReference type="PANTHER" id="PTHR30329">
    <property type="entry name" value="STATOR ELEMENT OF FLAGELLAR MOTOR COMPLEX"/>
    <property type="match status" value="1"/>
</dbReference>
<evidence type="ECO:0000256" key="1">
    <source>
        <dbReference type="ARBA" id="ARBA00004442"/>
    </source>
</evidence>
<dbReference type="SUPFAM" id="SSF103088">
    <property type="entry name" value="OmpA-like"/>
    <property type="match status" value="1"/>
</dbReference>
<accession>A0AAQ1JNN8</accession>
<dbReference type="InterPro" id="IPR036737">
    <property type="entry name" value="OmpA-like_sf"/>
</dbReference>
<gene>
    <name evidence="6" type="ORF">SAMN05216586_101439</name>
</gene>
<dbReference type="RefSeq" id="WP_088273539.1">
    <property type="nucleotide sequence ID" value="NZ_AP027273.1"/>
</dbReference>
<sequence length="187" mass="20006">MKLLSAISLGSVLLLLTACSSTKATPPPPPAPKPVTPWTHLHLDELRAIAAEERYELEHEGDNVRLIIPVNGNFHPKRTLLLPSGLVPLSRVAKLLRGATDSHIQVTGYSDSVGDDTINQRLSLERAQAVASVLQLGGVSRNNMELISLGEADPRADNATAAGREQNRRVVINITPRIPASSVALAP</sequence>
<keyword evidence="2 3" id="KW-0472">Membrane</keyword>
<proteinExistence type="predicted"/>
<dbReference type="PRINTS" id="PR01021">
    <property type="entry name" value="OMPADOMAIN"/>
</dbReference>
<dbReference type="InterPro" id="IPR006665">
    <property type="entry name" value="OmpA-like"/>
</dbReference>
<dbReference type="PROSITE" id="PS51123">
    <property type="entry name" value="OMPA_2"/>
    <property type="match status" value="1"/>
</dbReference>
<organism evidence="6 7">
    <name type="scientific">Halopseudomonas aestusnigri</name>
    <dbReference type="NCBI Taxonomy" id="857252"/>
    <lineage>
        <taxon>Bacteria</taxon>
        <taxon>Pseudomonadati</taxon>
        <taxon>Pseudomonadota</taxon>
        <taxon>Gammaproteobacteria</taxon>
        <taxon>Pseudomonadales</taxon>
        <taxon>Pseudomonadaceae</taxon>
        <taxon>Halopseudomonas</taxon>
    </lineage>
</organism>
<dbReference type="CDD" id="cd07185">
    <property type="entry name" value="OmpA_C-like"/>
    <property type="match status" value="1"/>
</dbReference>
<dbReference type="AlphaFoldDB" id="A0AAQ1JNN8"/>
<evidence type="ECO:0000256" key="2">
    <source>
        <dbReference type="ARBA" id="ARBA00023136"/>
    </source>
</evidence>
<name>A0AAQ1JNN8_9GAMM</name>